<name>A0ABX2LFF1_9EURY</name>
<evidence type="ECO:0000313" key="3">
    <source>
        <dbReference type="Proteomes" id="UP001016761"/>
    </source>
</evidence>
<feature type="compositionally biased region" description="Acidic residues" evidence="1">
    <location>
        <begin position="217"/>
        <end position="230"/>
    </location>
</feature>
<dbReference type="EMBL" id="JABUQZ010000001">
    <property type="protein sequence ID" value="NUC73068.1"/>
    <property type="molecule type" value="Genomic_DNA"/>
</dbReference>
<feature type="region of interest" description="Disordered" evidence="1">
    <location>
        <begin position="19"/>
        <end position="56"/>
    </location>
</feature>
<sequence length="330" mass="33462">MSQDSQDLHDRVTEILNAAETSSGSLLGDEAGDADGASGNLLETAAEANDLLESAEPDELLAAVGLDTLPDGSEPDSIPAAIARGDPEQVADLQRLLHLSNLADDDDEGALEGAVDALRSSIGDGEEATAESDAGDEGESDAEADSEGDQAADDEAEDDGLLETVLGSGDERGGDIGAEASAGDAGSDEDDADSEGGARETVEAAAETVGEASGLLESDEEEVDDEDDGGSDIGDQLRSAVESSLTDVGDDLEGLHERLQERSASSVGDEGDGEDDADAADEEDDGLFGSGLGSSDGGGGDGTRHSTMAPPPSKRADMKTTRHSTMPKRR</sequence>
<reference evidence="2 3" key="1">
    <citation type="submission" date="2020-06" db="EMBL/GenBank/DDBJ databases">
        <title>Haloterrigena sp. nov., an extremely halophilic archaeon isolated from a saline sediment.</title>
        <authorList>
            <person name="Liu B.-B."/>
        </authorList>
    </citation>
    <scope>NUCLEOTIDE SEQUENCE [LARGE SCALE GENOMIC DNA]</scope>
    <source>
        <strain evidence="2 3">SYSU A558-1</strain>
    </source>
</reference>
<feature type="compositionally biased region" description="Gly residues" evidence="1">
    <location>
        <begin position="288"/>
        <end position="301"/>
    </location>
</feature>
<dbReference type="Proteomes" id="UP001016761">
    <property type="component" value="Unassembled WGS sequence"/>
</dbReference>
<comment type="caution">
    <text evidence="2">The sequence shown here is derived from an EMBL/GenBank/DDBJ whole genome shotgun (WGS) entry which is preliminary data.</text>
</comment>
<organism evidence="2 3">
    <name type="scientific">Haloterrigena gelatinilytica</name>
    <dbReference type="NCBI Taxonomy" id="2741724"/>
    <lineage>
        <taxon>Archaea</taxon>
        <taxon>Methanobacteriati</taxon>
        <taxon>Methanobacteriota</taxon>
        <taxon>Stenosarchaea group</taxon>
        <taxon>Halobacteria</taxon>
        <taxon>Halobacteriales</taxon>
        <taxon>Natrialbaceae</taxon>
        <taxon>Haloterrigena</taxon>
    </lineage>
</organism>
<feature type="compositionally biased region" description="Low complexity" evidence="1">
    <location>
        <begin position="203"/>
        <end position="216"/>
    </location>
</feature>
<feature type="compositionally biased region" description="Low complexity" evidence="1">
    <location>
        <begin position="24"/>
        <end position="39"/>
    </location>
</feature>
<accession>A0ABX2LFF1</accession>
<gene>
    <name evidence="2" type="ORF">HTZ84_12225</name>
</gene>
<evidence type="ECO:0000313" key="2">
    <source>
        <dbReference type="EMBL" id="NUC73068.1"/>
    </source>
</evidence>
<feature type="compositionally biased region" description="Basic residues" evidence="1">
    <location>
        <begin position="321"/>
        <end position="330"/>
    </location>
</feature>
<protein>
    <submittedName>
        <fullName evidence="2">Uncharacterized protein</fullName>
    </submittedName>
</protein>
<feature type="region of interest" description="Disordered" evidence="1">
    <location>
        <begin position="117"/>
        <end position="330"/>
    </location>
</feature>
<dbReference type="RefSeq" id="WP_174680934.1">
    <property type="nucleotide sequence ID" value="NZ_JABUQZ010000001.1"/>
</dbReference>
<keyword evidence="3" id="KW-1185">Reference proteome</keyword>
<proteinExistence type="predicted"/>
<feature type="compositionally biased region" description="Acidic residues" evidence="1">
    <location>
        <begin position="124"/>
        <end position="161"/>
    </location>
</feature>
<evidence type="ECO:0000256" key="1">
    <source>
        <dbReference type="SAM" id="MobiDB-lite"/>
    </source>
</evidence>
<feature type="compositionally biased region" description="Acidic residues" evidence="1">
    <location>
        <begin position="269"/>
        <end position="286"/>
    </location>
</feature>